<reference evidence="2 3" key="1">
    <citation type="submission" date="2019-01" db="EMBL/GenBank/DDBJ databases">
        <title>Novel species of Nocardioides.</title>
        <authorList>
            <person name="Liu Q."/>
            <person name="Xin Y.-H."/>
        </authorList>
    </citation>
    <scope>NUCLEOTIDE SEQUENCE [LARGE SCALE GENOMIC DNA]</scope>
    <source>
        <strain evidence="2 3">HLT3-15</strain>
    </source>
</reference>
<keyword evidence="1" id="KW-0812">Transmembrane</keyword>
<accession>A0A4Q2RHW3</accession>
<keyword evidence="1" id="KW-1133">Transmembrane helix</keyword>
<dbReference type="PANTHER" id="PTHR35007">
    <property type="entry name" value="INTEGRAL MEMBRANE PROTEIN-RELATED"/>
    <property type="match status" value="1"/>
</dbReference>
<organism evidence="2 3">
    <name type="scientific">Nocardioides glacieisoli</name>
    <dbReference type="NCBI Taxonomy" id="1168730"/>
    <lineage>
        <taxon>Bacteria</taxon>
        <taxon>Bacillati</taxon>
        <taxon>Actinomycetota</taxon>
        <taxon>Actinomycetes</taxon>
        <taxon>Propionibacteriales</taxon>
        <taxon>Nocardioidaceae</taxon>
        <taxon>Nocardioides</taxon>
    </lineage>
</organism>
<dbReference type="Proteomes" id="UP000291838">
    <property type="component" value="Unassembled WGS sequence"/>
</dbReference>
<evidence type="ECO:0000313" key="2">
    <source>
        <dbReference type="EMBL" id="RYB88301.1"/>
    </source>
</evidence>
<dbReference type="AlphaFoldDB" id="A0A4Q2RHW3"/>
<feature type="transmembrane region" description="Helical" evidence="1">
    <location>
        <begin position="55"/>
        <end position="84"/>
    </location>
</feature>
<name>A0A4Q2RHW3_9ACTN</name>
<keyword evidence="3" id="KW-1185">Reference proteome</keyword>
<gene>
    <name evidence="2" type="ORF">EUA06_21885</name>
</gene>
<dbReference type="OrthoDB" id="5243396at2"/>
<evidence type="ECO:0000313" key="3">
    <source>
        <dbReference type="Proteomes" id="UP000291838"/>
    </source>
</evidence>
<proteinExistence type="predicted"/>
<dbReference type="EMBL" id="SDWS01000018">
    <property type="protein sequence ID" value="RYB88301.1"/>
    <property type="molecule type" value="Genomic_DNA"/>
</dbReference>
<feature type="transmembrane region" description="Helical" evidence="1">
    <location>
        <begin position="248"/>
        <end position="267"/>
    </location>
</feature>
<protein>
    <submittedName>
        <fullName evidence="2">Type II secretion system protein</fullName>
    </submittedName>
</protein>
<feature type="transmembrane region" description="Helical" evidence="1">
    <location>
        <begin position="214"/>
        <end position="236"/>
    </location>
</feature>
<sequence>MSLTAVSGLLLGLALGGSILLLAAALMGWRPPTRTRASEGRGNALWGSAARRRALIALGVAVLVAVLTRWPVAAGAAAAVIYLWPTMFGGGKTATGQVERVEALATWTESLRDSIAGSVGLEGAIRHSLTAAPPVLQPALQRLEGRLRVQIPLTQALAAFAEEFEDSSADLVVAALILNSKLRGPGLVATLTALASAAREEVDMRRRIEEGRKSLRRTALIIVGATAIFAGGMAVFSRDYVAPYSTPLGQLMLAVVLSVFAGGLMWIRSAANLRPPERFLVGVDQVDAALQPGLAGGGTR</sequence>
<comment type="caution">
    <text evidence="2">The sequence shown here is derived from an EMBL/GenBank/DDBJ whole genome shotgun (WGS) entry which is preliminary data.</text>
</comment>
<evidence type="ECO:0000256" key="1">
    <source>
        <dbReference type="SAM" id="Phobius"/>
    </source>
</evidence>
<keyword evidence="1" id="KW-0472">Membrane</keyword>
<dbReference type="RefSeq" id="WP_129479772.1">
    <property type="nucleotide sequence ID" value="NZ_SDWS01000018.1"/>
</dbReference>
<dbReference type="PANTHER" id="PTHR35007:SF3">
    <property type="entry name" value="POSSIBLE CONSERVED ALANINE RICH MEMBRANE PROTEIN"/>
    <property type="match status" value="1"/>
</dbReference>